<feature type="domain" description="HTH lysR-type" evidence="5">
    <location>
        <begin position="1"/>
        <end position="60"/>
    </location>
</feature>
<dbReference type="GO" id="GO:0003700">
    <property type="term" value="F:DNA-binding transcription factor activity"/>
    <property type="evidence" value="ECO:0007669"/>
    <property type="project" value="InterPro"/>
</dbReference>
<dbReference type="PROSITE" id="PS50931">
    <property type="entry name" value="HTH_LYSR"/>
    <property type="match status" value="1"/>
</dbReference>
<gene>
    <name evidence="6" type="ORF">GCM10011322_23220</name>
</gene>
<dbReference type="InterPro" id="IPR036390">
    <property type="entry name" value="WH_DNA-bd_sf"/>
</dbReference>
<dbReference type="GO" id="GO:0005829">
    <property type="term" value="C:cytosol"/>
    <property type="evidence" value="ECO:0007669"/>
    <property type="project" value="TreeGrafter"/>
</dbReference>
<dbReference type="PRINTS" id="PR00039">
    <property type="entry name" value="HTHLYSR"/>
</dbReference>
<proteinExistence type="inferred from homology"/>
<dbReference type="InterPro" id="IPR036388">
    <property type="entry name" value="WH-like_DNA-bd_sf"/>
</dbReference>
<dbReference type="Gene3D" id="1.10.10.10">
    <property type="entry name" value="Winged helix-like DNA-binding domain superfamily/Winged helix DNA-binding domain"/>
    <property type="match status" value="1"/>
</dbReference>
<dbReference type="SUPFAM" id="SSF46785">
    <property type="entry name" value="Winged helix' DNA-binding domain"/>
    <property type="match status" value="1"/>
</dbReference>
<evidence type="ECO:0000256" key="1">
    <source>
        <dbReference type="ARBA" id="ARBA00009437"/>
    </source>
</evidence>
<evidence type="ECO:0000313" key="6">
    <source>
        <dbReference type="EMBL" id="GGK35682.1"/>
    </source>
</evidence>
<reference evidence="6 7" key="1">
    <citation type="journal article" date="2014" name="Int. J. Syst. Evol. Microbiol.">
        <title>Complete genome sequence of Corynebacterium casei LMG S-19264T (=DSM 44701T), isolated from a smear-ripened cheese.</title>
        <authorList>
            <consortium name="US DOE Joint Genome Institute (JGI-PGF)"/>
            <person name="Walter F."/>
            <person name="Albersmeier A."/>
            <person name="Kalinowski J."/>
            <person name="Ruckert C."/>
        </authorList>
    </citation>
    <scope>NUCLEOTIDE SEQUENCE [LARGE SCALE GENOMIC DNA]</scope>
    <source>
        <strain evidence="6 7">CGMCC 1.9161</strain>
    </source>
</reference>
<keyword evidence="4" id="KW-0804">Transcription</keyword>
<sequence length="318" mass="34336">MQCSLRDMAIFVAAYEERSFTAAAQRENATQSGVSQHIRNLEHVVGVQLFVRERGGVIPTPAAASFYRSCLEVMRAHDAARRDVARFGKGPIGELRVGLMPTMTSRVLAPALDAFVGQAPNVAVHVVEGYSAALTQMVQGGELDFAVVPAFAGAPGVRARHFVRTRETLVSRPDSGLRHLAPVRLGTLGPLDLVLPGPGNTRRRTIETYCTTHGIEIARVVELDAMLGTLDLVARTRFVAVLPAIMMDTRRGQHGLTVNPIADPELPLDLTLIEPARRERSPASALFEELLLASAQDLNARWAAVLETQPRTALAASG</sequence>
<accession>A0A917Q897</accession>
<dbReference type="SUPFAM" id="SSF53850">
    <property type="entry name" value="Periplasmic binding protein-like II"/>
    <property type="match status" value="1"/>
</dbReference>
<comment type="similarity">
    <text evidence="1">Belongs to the LysR transcriptional regulatory family.</text>
</comment>
<dbReference type="GO" id="GO:0003677">
    <property type="term" value="F:DNA binding"/>
    <property type="evidence" value="ECO:0007669"/>
    <property type="project" value="UniProtKB-KW"/>
</dbReference>
<evidence type="ECO:0000256" key="3">
    <source>
        <dbReference type="ARBA" id="ARBA00023125"/>
    </source>
</evidence>
<dbReference type="AlphaFoldDB" id="A0A917Q897"/>
<dbReference type="Gene3D" id="3.40.190.290">
    <property type="match status" value="1"/>
</dbReference>
<dbReference type="RefSeq" id="WP_188913044.1">
    <property type="nucleotide sequence ID" value="NZ_BMMF01000006.1"/>
</dbReference>
<evidence type="ECO:0000256" key="4">
    <source>
        <dbReference type="ARBA" id="ARBA00023163"/>
    </source>
</evidence>
<keyword evidence="7" id="KW-1185">Reference proteome</keyword>
<evidence type="ECO:0000313" key="7">
    <source>
        <dbReference type="Proteomes" id="UP000600449"/>
    </source>
</evidence>
<dbReference type="EMBL" id="BMMF01000006">
    <property type="protein sequence ID" value="GGK35682.1"/>
    <property type="molecule type" value="Genomic_DNA"/>
</dbReference>
<evidence type="ECO:0000256" key="2">
    <source>
        <dbReference type="ARBA" id="ARBA00023015"/>
    </source>
</evidence>
<dbReference type="InterPro" id="IPR005119">
    <property type="entry name" value="LysR_subst-bd"/>
</dbReference>
<comment type="caution">
    <text evidence="6">The sequence shown here is derived from an EMBL/GenBank/DDBJ whole genome shotgun (WGS) entry which is preliminary data.</text>
</comment>
<evidence type="ECO:0000259" key="5">
    <source>
        <dbReference type="PROSITE" id="PS50931"/>
    </source>
</evidence>
<dbReference type="CDD" id="cd05466">
    <property type="entry name" value="PBP2_LTTR_substrate"/>
    <property type="match status" value="1"/>
</dbReference>
<keyword evidence="3" id="KW-0238">DNA-binding</keyword>
<dbReference type="InterPro" id="IPR000847">
    <property type="entry name" value="LysR_HTH_N"/>
</dbReference>
<name>A0A917Q897_9HYPH</name>
<protein>
    <submittedName>
        <fullName evidence="6">LysR family transcriptional regulator</fullName>
    </submittedName>
</protein>
<dbReference type="InterPro" id="IPR050950">
    <property type="entry name" value="HTH-type_LysR_regulators"/>
</dbReference>
<dbReference type="Pfam" id="PF03466">
    <property type="entry name" value="LysR_substrate"/>
    <property type="match status" value="1"/>
</dbReference>
<dbReference type="Proteomes" id="UP000600449">
    <property type="component" value="Unassembled WGS sequence"/>
</dbReference>
<dbReference type="Pfam" id="PF00126">
    <property type="entry name" value="HTH_1"/>
    <property type="match status" value="1"/>
</dbReference>
<keyword evidence="2" id="KW-0805">Transcription regulation</keyword>
<dbReference type="PANTHER" id="PTHR30419">
    <property type="entry name" value="HTH-TYPE TRANSCRIPTIONAL REGULATOR YBHD"/>
    <property type="match status" value="1"/>
</dbReference>
<organism evidence="6 7">
    <name type="scientific">Salinarimonas ramus</name>
    <dbReference type="NCBI Taxonomy" id="690164"/>
    <lineage>
        <taxon>Bacteria</taxon>
        <taxon>Pseudomonadati</taxon>
        <taxon>Pseudomonadota</taxon>
        <taxon>Alphaproteobacteria</taxon>
        <taxon>Hyphomicrobiales</taxon>
        <taxon>Salinarimonadaceae</taxon>
        <taxon>Salinarimonas</taxon>
    </lineage>
</organism>